<name>A0AAD4L7B0_9AGAM</name>
<dbReference type="Gene3D" id="1.10.287.110">
    <property type="entry name" value="DnaJ domain"/>
    <property type="match status" value="1"/>
</dbReference>
<evidence type="ECO:0008006" key="11">
    <source>
        <dbReference type="Google" id="ProtNLM"/>
    </source>
</evidence>
<evidence type="ECO:0000256" key="3">
    <source>
        <dbReference type="ARBA" id="ARBA00022771"/>
    </source>
</evidence>
<dbReference type="PROSITE" id="PS51188">
    <property type="entry name" value="ZF_CR"/>
    <property type="match status" value="1"/>
</dbReference>
<feature type="domain" description="J" evidence="7">
    <location>
        <begin position="6"/>
        <end position="71"/>
    </location>
</feature>
<dbReference type="InterPro" id="IPR018253">
    <property type="entry name" value="DnaJ_domain_CS"/>
</dbReference>
<dbReference type="InterPro" id="IPR036869">
    <property type="entry name" value="J_dom_sf"/>
</dbReference>
<evidence type="ECO:0000256" key="5">
    <source>
        <dbReference type="PROSITE-ProRule" id="PRU00546"/>
    </source>
</evidence>
<keyword evidence="2" id="KW-0677">Repeat</keyword>
<dbReference type="SUPFAM" id="SSF49493">
    <property type="entry name" value="HSP40/DnaJ peptide-binding domain"/>
    <property type="match status" value="2"/>
</dbReference>
<dbReference type="InterPro" id="IPR001305">
    <property type="entry name" value="HSP_DnaJ_Cys-rich_dom"/>
</dbReference>
<evidence type="ECO:0000313" key="9">
    <source>
        <dbReference type="EMBL" id="KAH8983209.1"/>
    </source>
</evidence>
<dbReference type="PROSITE" id="PS50076">
    <property type="entry name" value="DNAJ_2"/>
    <property type="match status" value="1"/>
</dbReference>
<dbReference type="PANTHER" id="PTHR43888">
    <property type="entry name" value="DNAJ-LIKE-2, ISOFORM A-RELATED"/>
    <property type="match status" value="1"/>
</dbReference>
<feature type="zinc finger region" description="CR-type" evidence="5">
    <location>
        <begin position="137"/>
        <end position="222"/>
    </location>
</feature>
<dbReference type="Gene3D" id="2.10.230.10">
    <property type="entry name" value="Heat shock protein DnaJ, cysteine-rich domain"/>
    <property type="match status" value="1"/>
</dbReference>
<dbReference type="GO" id="GO:0008270">
    <property type="term" value="F:zinc ion binding"/>
    <property type="evidence" value="ECO:0007669"/>
    <property type="project" value="UniProtKB-KW"/>
</dbReference>
<feature type="compositionally biased region" description="Acidic residues" evidence="6">
    <location>
        <begin position="413"/>
        <end position="430"/>
    </location>
</feature>
<dbReference type="GO" id="GO:0051082">
    <property type="term" value="F:unfolded protein binding"/>
    <property type="evidence" value="ECO:0007669"/>
    <property type="project" value="InterPro"/>
</dbReference>
<dbReference type="InterPro" id="IPR002939">
    <property type="entry name" value="DnaJ_C"/>
</dbReference>
<keyword evidence="3 5" id="KW-0863">Zinc-finger</keyword>
<evidence type="ECO:0000259" key="8">
    <source>
        <dbReference type="PROSITE" id="PS51188"/>
    </source>
</evidence>
<dbReference type="Gene3D" id="2.60.260.20">
    <property type="entry name" value="Urease metallochaperone UreE, N-terminal domain"/>
    <property type="match status" value="2"/>
</dbReference>
<sequence length="437" mass="47785">MAIETELYDVLGVSPTATGDEIKKAYRKKARNLHPDKNPNDPEAIQNFQELGAAYEILNDPNTREVYDSFGMQGLAGPGGPQNGPDMGDIFAQFFGGGPGASFDFDFGNARGPFRKRNKGEDSVIPYDVTLEEIYNGKTVKVNMEKEVECGVCKGSGAKGNAKAKPCVTCEGKGWKHVYSQVSTVRIATTRAPCTDCHGAGETLREKDRCKKCKGEKVVQEKTRQEIRVERGMPNGQRIVLAGAGDQEPGLPPGDVIFVLKTQRHESFERSGSDLLSTVSITLSEALLGFDRILINHLDGRGVRVTSPKGKVLTSGMTIVLRNEGMPTYKNPDVRGNLYIVLKVEMPSEEWMSTVDQKALAALLPPKKTDIEPLPEIVDDVAFEESTLTEVRARSFPAGSGFFDQAFPSQFGEGDENDWEDDDDDDDEGGPPECQPQ</sequence>
<dbReference type="GO" id="GO:0009408">
    <property type="term" value="P:response to heat"/>
    <property type="evidence" value="ECO:0007669"/>
    <property type="project" value="InterPro"/>
</dbReference>
<dbReference type="CDD" id="cd10747">
    <property type="entry name" value="DnaJ_C"/>
    <property type="match status" value="1"/>
</dbReference>
<dbReference type="HAMAP" id="MF_01152">
    <property type="entry name" value="DnaJ"/>
    <property type="match status" value="1"/>
</dbReference>
<proteinExistence type="inferred from homology"/>
<dbReference type="Pfam" id="PF00684">
    <property type="entry name" value="DnaJ_CXXCXGXG"/>
    <property type="match status" value="1"/>
</dbReference>
<keyword evidence="4 5" id="KW-0862">Zinc</keyword>
<dbReference type="InterPro" id="IPR001623">
    <property type="entry name" value="DnaJ_domain"/>
</dbReference>
<feature type="domain" description="CR-type" evidence="8">
    <location>
        <begin position="137"/>
        <end position="222"/>
    </location>
</feature>
<evidence type="ECO:0000256" key="1">
    <source>
        <dbReference type="ARBA" id="ARBA00022723"/>
    </source>
</evidence>
<dbReference type="InterPro" id="IPR012724">
    <property type="entry name" value="DnaJ"/>
</dbReference>
<feature type="region of interest" description="Disordered" evidence="6">
    <location>
        <begin position="398"/>
        <end position="437"/>
    </location>
</feature>
<evidence type="ECO:0000259" key="7">
    <source>
        <dbReference type="PROSITE" id="PS50076"/>
    </source>
</evidence>
<dbReference type="GO" id="GO:0005524">
    <property type="term" value="F:ATP binding"/>
    <property type="evidence" value="ECO:0007669"/>
    <property type="project" value="InterPro"/>
</dbReference>
<organism evidence="9 10">
    <name type="scientific">Lactarius akahatsu</name>
    <dbReference type="NCBI Taxonomy" id="416441"/>
    <lineage>
        <taxon>Eukaryota</taxon>
        <taxon>Fungi</taxon>
        <taxon>Dikarya</taxon>
        <taxon>Basidiomycota</taxon>
        <taxon>Agaricomycotina</taxon>
        <taxon>Agaricomycetes</taxon>
        <taxon>Russulales</taxon>
        <taxon>Russulaceae</taxon>
        <taxon>Lactarius</taxon>
    </lineage>
</organism>
<protein>
    <recommendedName>
        <fullName evidence="11">DnaJ-domain-containing protein</fullName>
    </recommendedName>
</protein>
<dbReference type="Proteomes" id="UP001201163">
    <property type="component" value="Unassembled WGS sequence"/>
</dbReference>
<reference evidence="9" key="1">
    <citation type="submission" date="2022-01" db="EMBL/GenBank/DDBJ databases">
        <title>Comparative genomics reveals a dynamic genome evolution in the ectomycorrhizal milk-cap (Lactarius) mushrooms.</title>
        <authorList>
            <consortium name="DOE Joint Genome Institute"/>
            <person name="Lebreton A."/>
            <person name="Tang N."/>
            <person name="Kuo A."/>
            <person name="LaButti K."/>
            <person name="Drula E."/>
            <person name="Barry K."/>
            <person name="Clum A."/>
            <person name="Lipzen A."/>
            <person name="Mousain D."/>
            <person name="Ng V."/>
            <person name="Wang R."/>
            <person name="Wang X."/>
            <person name="Dai Y."/>
            <person name="Henrissat B."/>
            <person name="Grigoriev I.V."/>
            <person name="Guerin-Laguette A."/>
            <person name="Yu F."/>
            <person name="Martin F.M."/>
        </authorList>
    </citation>
    <scope>NUCLEOTIDE SEQUENCE</scope>
    <source>
        <strain evidence="9">QP</strain>
    </source>
</reference>
<comment type="caution">
    <text evidence="9">The sequence shown here is derived from an EMBL/GenBank/DDBJ whole genome shotgun (WGS) entry which is preliminary data.</text>
</comment>
<dbReference type="SUPFAM" id="SSF46565">
    <property type="entry name" value="Chaperone J-domain"/>
    <property type="match status" value="1"/>
</dbReference>
<accession>A0AAD4L7B0</accession>
<keyword evidence="1 5" id="KW-0479">Metal-binding</keyword>
<dbReference type="Pfam" id="PF01556">
    <property type="entry name" value="DnaJ_C"/>
    <property type="match status" value="1"/>
</dbReference>
<dbReference type="FunFam" id="2.60.260.20:FF:000003">
    <property type="entry name" value="DnaJ subfamily A member 2"/>
    <property type="match status" value="1"/>
</dbReference>
<dbReference type="GO" id="GO:0006457">
    <property type="term" value="P:protein folding"/>
    <property type="evidence" value="ECO:0007669"/>
    <property type="project" value="InterPro"/>
</dbReference>
<dbReference type="InterPro" id="IPR044713">
    <property type="entry name" value="DNJA1/2-like"/>
</dbReference>
<gene>
    <name evidence="9" type="ORF">EDB92DRAFT_1891602</name>
</gene>
<dbReference type="InterPro" id="IPR036410">
    <property type="entry name" value="HSP_DnaJ_Cys-rich_dom_sf"/>
</dbReference>
<dbReference type="InterPro" id="IPR008971">
    <property type="entry name" value="HSP40/DnaJ_pept-bd"/>
</dbReference>
<keyword evidence="10" id="KW-1185">Reference proteome</keyword>
<dbReference type="GO" id="GO:0030544">
    <property type="term" value="F:Hsp70 protein binding"/>
    <property type="evidence" value="ECO:0007669"/>
    <property type="project" value="InterPro"/>
</dbReference>
<dbReference type="CDD" id="cd10719">
    <property type="entry name" value="DnaJ_zf"/>
    <property type="match status" value="1"/>
</dbReference>
<evidence type="ECO:0000256" key="2">
    <source>
        <dbReference type="ARBA" id="ARBA00022737"/>
    </source>
</evidence>
<evidence type="ECO:0000256" key="4">
    <source>
        <dbReference type="ARBA" id="ARBA00022833"/>
    </source>
</evidence>
<dbReference type="FunFam" id="2.10.230.10:FF:000001">
    <property type="entry name" value="DnaJ subfamily A member 2"/>
    <property type="match status" value="1"/>
</dbReference>
<dbReference type="SUPFAM" id="SSF57938">
    <property type="entry name" value="DnaJ/Hsp40 cysteine-rich domain"/>
    <property type="match status" value="1"/>
</dbReference>
<dbReference type="SMART" id="SM00271">
    <property type="entry name" value="DnaJ"/>
    <property type="match status" value="1"/>
</dbReference>
<dbReference type="PRINTS" id="PR00625">
    <property type="entry name" value="JDOMAIN"/>
</dbReference>
<dbReference type="AlphaFoldDB" id="A0AAD4L7B0"/>
<evidence type="ECO:0000313" key="10">
    <source>
        <dbReference type="Proteomes" id="UP001201163"/>
    </source>
</evidence>
<dbReference type="PROSITE" id="PS00636">
    <property type="entry name" value="DNAJ_1"/>
    <property type="match status" value="1"/>
</dbReference>
<dbReference type="EMBL" id="JAKELL010000091">
    <property type="protein sequence ID" value="KAH8983209.1"/>
    <property type="molecule type" value="Genomic_DNA"/>
</dbReference>
<dbReference type="Pfam" id="PF00226">
    <property type="entry name" value="DnaJ"/>
    <property type="match status" value="1"/>
</dbReference>
<evidence type="ECO:0000256" key="6">
    <source>
        <dbReference type="SAM" id="MobiDB-lite"/>
    </source>
</evidence>
<dbReference type="CDD" id="cd06257">
    <property type="entry name" value="DnaJ"/>
    <property type="match status" value="1"/>
</dbReference>